<dbReference type="PANTHER" id="PTHR43095:SF5">
    <property type="entry name" value="XYLULOSE KINASE"/>
    <property type="match status" value="1"/>
</dbReference>
<dbReference type="Proteomes" id="UP000297288">
    <property type="component" value="Unassembled WGS sequence"/>
</dbReference>
<comment type="similarity">
    <text evidence="1">Belongs to the FGGY kinase family.</text>
</comment>
<protein>
    <submittedName>
        <fullName evidence="7">Autoinducer-2 kinase</fullName>
        <ecNumber evidence="7">2.7.1.189</ecNumber>
    </submittedName>
</protein>
<dbReference type="GO" id="GO:0005975">
    <property type="term" value="P:carbohydrate metabolic process"/>
    <property type="evidence" value="ECO:0007669"/>
    <property type="project" value="InterPro"/>
</dbReference>
<evidence type="ECO:0000256" key="4">
    <source>
        <dbReference type="ARBA" id="ARBA00022777"/>
    </source>
</evidence>
<dbReference type="InterPro" id="IPR018485">
    <property type="entry name" value="FGGY_C"/>
</dbReference>
<evidence type="ECO:0000256" key="1">
    <source>
        <dbReference type="ARBA" id="ARBA00009156"/>
    </source>
</evidence>
<dbReference type="InterPro" id="IPR050406">
    <property type="entry name" value="FGGY_Carb_Kinase"/>
</dbReference>
<name>A0A4Z0W3H3_9BACT</name>
<dbReference type="OrthoDB" id="39631at2"/>
<gene>
    <name evidence="7" type="primary">lsrK</name>
    <name evidence="7" type="ORF">E4650_06565</name>
</gene>
<evidence type="ECO:0000256" key="3">
    <source>
        <dbReference type="ARBA" id="ARBA00022679"/>
    </source>
</evidence>
<dbReference type="GO" id="GO:0009372">
    <property type="term" value="P:quorum sensing"/>
    <property type="evidence" value="ECO:0007669"/>
    <property type="project" value="InterPro"/>
</dbReference>
<evidence type="ECO:0000259" key="6">
    <source>
        <dbReference type="Pfam" id="PF02782"/>
    </source>
</evidence>
<evidence type="ECO:0000256" key="2">
    <source>
        <dbReference type="ARBA" id="ARBA00022490"/>
    </source>
</evidence>
<evidence type="ECO:0000259" key="5">
    <source>
        <dbReference type="Pfam" id="PF00370"/>
    </source>
</evidence>
<dbReference type="GO" id="GO:0071518">
    <property type="term" value="F:autoinducer-2 kinase activity"/>
    <property type="evidence" value="ECO:0007669"/>
    <property type="project" value="InterPro"/>
</dbReference>
<sequence>MNNYLIIDLGTGSGRVIIFDEEGNQIALSQKEWVHKNFHNVPGAIDFDTKENWEIVKTLIKDVLKKSNIEKESLKAISSSSMREGIVLYDGEGKEIWSCSNVDARAEKEVEELREITSDKEMYKKTGQTYSLADGPRLLWLKNNLPEIYNKTVNMTMISDWALYKLSGNFCVEPSNASTSGLFDTFNRKWSHEIFEKMNLKDLMTNVYEPGDVLGKIKKDIAEELNLSENTMIIVGGGDVQLGTLGVGSIKEGDAVILGGTFWQQVVNVKTPVPEKDAKVRINAHVLKDLFQYEGIAFQIGLVARWVRDSLFIREKEFAEKMGISAYSLMTEMSKSVPAGSHGIVPIFSDVMNYLHWKHASPSFMNIDINDPKNYSREAIFKSVMENAAFVSKGNLQLIKEASGVFPEEVIFAGGASYSDEWSRILANVLGIPVKVPKIKEASSLGALALCIKAVNKDKNIKEVIDSITGIESIHYPNKNLYSFYEDNYIKWKKIYKNILKLSDEGLLNYMWKAPGE</sequence>
<proteinExistence type="inferred from homology"/>
<dbReference type="Gene3D" id="3.30.420.40">
    <property type="match status" value="2"/>
</dbReference>
<dbReference type="EC" id="2.7.1.189" evidence="7"/>
<dbReference type="CDD" id="cd07775">
    <property type="entry name" value="ASKHA_NBD_FGGY_AI-2K"/>
    <property type="match status" value="1"/>
</dbReference>
<dbReference type="PANTHER" id="PTHR43095">
    <property type="entry name" value="SUGAR KINASE"/>
    <property type="match status" value="1"/>
</dbReference>
<comment type="caution">
    <text evidence="7">The sequence shown here is derived from an EMBL/GenBank/DDBJ whole genome shotgun (WGS) entry which is preliminary data.</text>
</comment>
<dbReference type="Pfam" id="PF00370">
    <property type="entry name" value="FGGY_N"/>
    <property type="match status" value="1"/>
</dbReference>
<feature type="domain" description="Carbohydrate kinase FGGY N-terminal" evidence="5">
    <location>
        <begin position="4"/>
        <end position="246"/>
    </location>
</feature>
<dbReference type="PIRSF" id="PIRSF000538">
    <property type="entry name" value="GlpK"/>
    <property type="match status" value="1"/>
</dbReference>
<dbReference type="NCBIfam" id="NF008187">
    <property type="entry name" value="PRK10939.1"/>
    <property type="match status" value="1"/>
</dbReference>
<dbReference type="EMBL" id="SRME01000003">
    <property type="protein sequence ID" value="TGG88002.1"/>
    <property type="molecule type" value="Genomic_DNA"/>
</dbReference>
<organism evidence="7 8">
    <name type="scientific">Geotoga petraea</name>
    <dbReference type="NCBI Taxonomy" id="28234"/>
    <lineage>
        <taxon>Bacteria</taxon>
        <taxon>Thermotogati</taxon>
        <taxon>Thermotogota</taxon>
        <taxon>Thermotogae</taxon>
        <taxon>Petrotogales</taxon>
        <taxon>Petrotogaceae</taxon>
        <taxon>Geotoga</taxon>
    </lineage>
</organism>
<keyword evidence="2" id="KW-0963">Cytoplasm</keyword>
<dbReference type="InterPro" id="IPR018484">
    <property type="entry name" value="FGGY_N"/>
</dbReference>
<feature type="domain" description="Carbohydrate kinase FGGY C-terminal" evidence="6">
    <location>
        <begin position="287"/>
        <end position="453"/>
    </location>
</feature>
<dbReference type="AlphaFoldDB" id="A0A4Z0W3H3"/>
<dbReference type="InterPro" id="IPR043129">
    <property type="entry name" value="ATPase_NBD"/>
</dbReference>
<keyword evidence="3 7" id="KW-0808">Transferase</keyword>
<evidence type="ECO:0000313" key="7">
    <source>
        <dbReference type="EMBL" id="TGG88002.1"/>
    </source>
</evidence>
<keyword evidence="4 7" id="KW-0418">Kinase</keyword>
<dbReference type="InterPro" id="IPR000577">
    <property type="entry name" value="Carb_kinase_FGGY"/>
</dbReference>
<dbReference type="SUPFAM" id="SSF53067">
    <property type="entry name" value="Actin-like ATPase domain"/>
    <property type="match status" value="2"/>
</dbReference>
<accession>A0A4Z0W3H3</accession>
<reference evidence="7 8" key="1">
    <citation type="submission" date="2019-04" db="EMBL/GenBank/DDBJ databases">
        <title>Draft genome sequence data and analysis of a Fermenting Bacterium, Geotoga petraea strain HO-Geo1, isolated from heavy-oil petroleum reservoir in Russia.</title>
        <authorList>
            <person name="Grouzdev D.S."/>
            <person name="Semenova E.M."/>
            <person name="Sokolova D.S."/>
            <person name="Tourova T.P."/>
            <person name="Poltaraus A.B."/>
            <person name="Nazina T.N."/>
        </authorList>
    </citation>
    <scope>NUCLEOTIDE SEQUENCE [LARGE SCALE GENOMIC DNA]</scope>
    <source>
        <strain evidence="7 8">HO-Geo1</strain>
    </source>
</reference>
<dbReference type="InterPro" id="IPR033676">
    <property type="entry name" value="AI-2_kinase"/>
</dbReference>
<dbReference type="Pfam" id="PF02782">
    <property type="entry name" value="FGGY_C"/>
    <property type="match status" value="1"/>
</dbReference>
<evidence type="ECO:0000313" key="8">
    <source>
        <dbReference type="Proteomes" id="UP000297288"/>
    </source>
</evidence>
<dbReference type="RefSeq" id="WP_135402927.1">
    <property type="nucleotide sequence ID" value="NZ_SRME01000003.1"/>
</dbReference>